<dbReference type="InterPro" id="IPR017441">
    <property type="entry name" value="Protein_kinase_ATP_BS"/>
</dbReference>
<dbReference type="GO" id="GO:0005737">
    <property type="term" value="C:cytoplasm"/>
    <property type="evidence" value="ECO:0007669"/>
    <property type="project" value="TreeGrafter"/>
</dbReference>
<evidence type="ECO:0000256" key="1">
    <source>
        <dbReference type="ARBA" id="ARBA00022741"/>
    </source>
</evidence>
<evidence type="ECO:0000313" key="6">
    <source>
        <dbReference type="EMBL" id="PVU97160.1"/>
    </source>
</evidence>
<dbReference type="GO" id="GO:0004674">
    <property type="term" value="F:protein serine/threonine kinase activity"/>
    <property type="evidence" value="ECO:0007669"/>
    <property type="project" value="TreeGrafter"/>
</dbReference>
<gene>
    <name evidence="6" type="ORF">BB561_000715</name>
</gene>
<keyword evidence="4" id="KW-0175">Coiled coil</keyword>
<comment type="caution">
    <text evidence="6">The sequence shown here is derived from an EMBL/GenBank/DDBJ whole genome shotgun (WGS) entry which is preliminary data.</text>
</comment>
<name>A0A2T9YXT7_9FUNG</name>
<dbReference type="SUPFAM" id="SSF56112">
    <property type="entry name" value="Protein kinase-like (PK-like)"/>
    <property type="match status" value="1"/>
</dbReference>
<evidence type="ECO:0000256" key="2">
    <source>
        <dbReference type="ARBA" id="ARBA00022840"/>
    </source>
</evidence>
<dbReference type="PROSITE" id="PS00108">
    <property type="entry name" value="PROTEIN_KINASE_ST"/>
    <property type="match status" value="1"/>
</dbReference>
<dbReference type="InterPro" id="IPR008271">
    <property type="entry name" value="Ser/Thr_kinase_AS"/>
</dbReference>
<dbReference type="GO" id="GO:0035556">
    <property type="term" value="P:intracellular signal transduction"/>
    <property type="evidence" value="ECO:0007669"/>
    <property type="project" value="TreeGrafter"/>
</dbReference>
<dbReference type="OrthoDB" id="942095at2759"/>
<dbReference type="AlphaFoldDB" id="A0A2T9YXT7"/>
<feature type="binding site" evidence="3">
    <location>
        <position position="518"/>
    </location>
    <ligand>
        <name>ATP</name>
        <dbReference type="ChEBI" id="CHEBI:30616"/>
    </ligand>
</feature>
<dbReference type="EMBL" id="MBFR01000017">
    <property type="protein sequence ID" value="PVU97160.1"/>
    <property type="molecule type" value="Genomic_DNA"/>
</dbReference>
<dbReference type="Pfam" id="PF00069">
    <property type="entry name" value="Pkinase"/>
    <property type="match status" value="1"/>
</dbReference>
<keyword evidence="1 3" id="KW-0547">Nucleotide-binding</keyword>
<reference evidence="6 7" key="1">
    <citation type="journal article" date="2018" name="MBio">
        <title>Comparative Genomics Reveals the Core Gene Toolbox for the Fungus-Insect Symbiosis.</title>
        <authorList>
            <person name="Wang Y."/>
            <person name="Stata M."/>
            <person name="Wang W."/>
            <person name="Stajich J.E."/>
            <person name="White M.M."/>
            <person name="Moncalvo J.M."/>
        </authorList>
    </citation>
    <scope>NUCLEOTIDE SEQUENCE [LARGE SCALE GENOMIC DNA]</scope>
    <source>
        <strain evidence="6 7">SWE-8-4</strain>
    </source>
</reference>
<dbReference type="SMART" id="SM00220">
    <property type="entry name" value="S_TKc"/>
    <property type="match status" value="1"/>
</dbReference>
<evidence type="ECO:0000256" key="4">
    <source>
        <dbReference type="SAM" id="Coils"/>
    </source>
</evidence>
<dbReference type="PANTHER" id="PTHR24346">
    <property type="entry name" value="MAP/MICROTUBULE AFFINITY-REGULATING KINASE"/>
    <property type="match status" value="1"/>
</dbReference>
<dbReference type="PROSITE" id="PS00107">
    <property type="entry name" value="PROTEIN_KINASE_ATP"/>
    <property type="match status" value="1"/>
</dbReference>
<accession>A0A2T9YXT7</accession>
<keyword evidence="7" id="KW-1185">Reference proteome</keyword>
<dbReference type="Gene3D" id="1.10.510.10">
    <property type="entry name" value="Transferase(Phosphotransferase) domain 1"/>
    <property type="match status" value="1"/>
</dbReference>
<dbReference type="PROSITE" id="PS50011">
    <property type="entry name" value="PROTEIN_KINASE_DOM"/>
    <property type="match status" value="1"/>
</dbReference>
<protein>
    <recommendedName>
        <fullName evidence="5">Protein kinase domain-containing protein</fullName>
    </recommendedName>
</protein>
<feature type="coiled-coil region" evidence="4">
    <location>
        <begin position="47"/>
        <end position="74"/>
    </location>
</feature>
<dbReference type="InterPro" id="IPR011009">
    <property type="entry name" value="Kinase-like_dom_sf"/>
</dbReference>
<feature type="domain" description="Protein kinase" evidence="5">
    <location>
        <begin position="489"/>
        <end position="781"/>
    </location>
</feature>
<dbReference type="PANTHER" id="PTHR24346:SF30">
    <property type="entry name" value="MATERNAL EMBRYONIC LEUCINE ZIPPER KINASE"/>
    <property type="match status" value="1"/>
</dbReference>
<organism evidence="6 7">
    <name type="scientific">Smittium simulii</name>
    <dbReference type="NCBI Taxonomy" id="133385"/>
    <lineage>
        <taxon>Eukaryota</taxon>
        <taxon>Fungi</taxon>
        <taxon>Fungi incertae sedis</taxon>
        <taxon>Zoopagomycota</taxon>
        <taxon>Kickxellomycotina</taxon>
        <taxon>Harpellomycetes</taxon>
        <taxon>Harpellales</taxon>
        <taxon>Legeriomycetaceae</taxon>
        <taxon>Smittium</taxon>
    </lineage>
</organism>
<evidence type="ECO:0000256" key="3">
    <source>
        <dbReference type="PROSITE-ProRule" id="PRU10141"/>
    </source>
</evidence>
<evidence type="ECO:0000313" key="7">
    <source>
        <dbReference type="Proteomes" id="UP000245383"/>
    </source>
</evidence>
<dbReference type="InterPro" id="IPR000719">
    <property type="entry name" value="Prot_kinase_dom"/>
</dbReference>
<proteinExistence type="predicted"/>
<dbReference type="Proteomes" id="UP000245383">
    <property type="component" value="Unassembled WGS sequence"/>
</dbReference>
<keyword evidence="2 3" id="KW-0067">ATP-binding</keyword>
<sequence>MNIKRAIVKCGYMGDETRTLDPKYEDSNSKFKSSTNISSSKYAVEKSAKYTNELSAYNKDVKNLKINNVALSERFKSSNRIKFRNIKSKNENWFTSTILSDSLFSSKNIKRRPVRSLVIQSHHISQPIDELSIIYNAPVYSNSLIFEKSVQNLNQIPIFDEQNDLKSDILDFLNVKKVTNDSRYSMFASPHRNGKKITKNKLRLIKMHQSLPSLAYNNKKIIKKNSIKPKINPPPINKDYFLQNKQELTRKHNFSVKGYDKVKENADQFKSLYIQNGEDFYDDDINEKLKVLLGAEYSVIMNSENGQELLEIELQKIVQDSSRRNLLTNTFEESISMGHLKSILYRKYKKIETGTSKSSSPNPTDTCKFEPNPKINYDLNKTQKSTNIDYLKNYDSNFKKINNKNISTNEFNSNKLAALSTQKALENNSTGNTNKDSGYNLLSETNDNEINIPIKSTWSDVNNAISPITLSLKSSRPKQFLFNTPLGEYKYIKTLGQGSYGKVKLVKNTLTQNEYAVKIIKRYSPKRHRSTHPDFKKAITLDQRVLREANLSKILGELHPHIVPLYDFRMTDKYFYLFYEYIDGPTLAERVGSTGVSEDEAKMLFKPIAEAIQFCHSYSIIHRDVKLENVLIDYTRLNDSSIIANSHLKKSDQSDPPIGFVKLIDFGLANFFTQNGHMQTFCGSLPYTAPEILRGDSYNGPEIDIWSLGVLLFVMLNGKFPFDDPSESKNFKKIIEGDFEIRTDLSFELQKLLVMMLEPDVSKRLTIDQIATSNQNQHPSKLTVPLPKNSKYIFLESEVDETVVREVATCLDISVENAMNEIKAAKVKRQKINIFTRDKNDIAETNYCFKRLPIIALYYLISKQIDKRIWYLLPEKTLQNETKNTSVDNQNDNTECARENFDLSNDICRDEKKYASLLPECKRYYTLINQTRIRKIGLGDAVNQRFVLSKKMSKIDPLDIIQKIAKILSSNGAVFKFVENIFYPSLIKSWDMEKNNIYSMFKTATSNKSDLLGPLFRLKELSAGLNKSNYCESNKNLLSEDIIYDLLFNSNKISKMLENQKNFNILNLYQKIENTNNKQNNTVEHHNCNLPKGFVWETKWVRGKNRRIMVPIENKNIDYQNVIDSSDISMELVAFNSITKKMRYAIILTKLSGHQKNQERGYLIHLKAHINNNVVSGCIICMICKLLGEELKLSSTRIRKDPTVICVKTTLATIKFLNAIALPRYLMLNSIRLLALPVSQYPPGMETLVS</sequence>
<dbReference type="STRING" id="133385.A0A2T9YXT7"/>
<dbReference type="GO" id="GO:0005524">
    <property type="term" value="F:ATP binding"/>
    <property type="evidence" value="ECO:0007669"/>
    <property type="project" value="UniProtKB-UniRule"/>
</dbReference>
<evidence type="ECO:0000259" key="5">
    <source>
        <dbReference type="PROSITE" id="PS50011"/>
    </source>
</evidence>